<gene>
    <name evidence="1" type="ORF">Pcinc_026737</name>
</gene>
<proteinExistence type="predicted"/>
<evidence type="ECO:0000313" key="1">
    <source>
        <dbReference type="EMBL" id="KAK3867830.1"/>
    </source>
</evidence>
<comment type="caution">
    <text evidence="1">The sequence shown here is derived from an EMBL/GenBank/DDBJ whole genome shotgun (WGS) entry which is preliminary data.</text>
</comment>
<dbReference type="Proteomes" id="UP001286313">
    <property type="component" value="Unassembled WGS sequence"/>
</dbReference>
<name>A0AAE1F6D6_PETCI</name>
<sequence>MENGKKDEVGPNNNTNIKFLHPLWVMQNICHSGNANGYYLNVYTYTLCSAAPLQDNHVRQALLCIFRMFPNLRLCFRKREGRVWACQMDREEIDFKVVEGEAHTMTEELGTCTYNNIESDGPMWKARLLKNESNVNSSRKELENDFPHKRTLLIANHHSISDGTSNSQIMECLFQVLNDIIAGKDTNDIKDVAEYKGFDEWQEVIDDYNAKLKNDPEKLNALLEEYSTSSPEGPLFSRFLTLPEDVPYKTRFIETYFDLDTSNRYVKKCKDNGITVNSAILSLINVSFVDFFRESGLELEEYNLTSENTVSTRRYLPKSMSKIVGPHISFCLFNFVTTPRSKNSFWNFAKEVHRNYIEFLEAGDPIIFQCIADRLINGNYVEEFSKPHTSKFDYLTATMGNLDVHQKTDGDHVRLGHLVRFTTNAFEPLMFMYHSHRGRFYLSLSFTDNLVPKETAQKILNLMAENFKSLA</sequence>
<dbReference type="SUPFAM" id="SSF52777">
    <property type="entry name" value="CoA-dependent acyltransferases"/>
    <property type="match status" value="2"/>
</dbReference>
<dbReference type="EMBL" id="JAWQEG010003119">
    <property type="protein sequence ID" value="KAK3867830.1"/>
    <property type="molecule type" value="Genomic_DNA"/>
</dbReference>
<dbReference type="InterPro" id="IPR052058">
    <property type="entry name" value="Alcohol_O-acetyltransferase"/>
</dbReference>
<dbReference type="PANTHER" id="PTHR28037:SF1">
    <property type="entry name" value="ALCOHOL O-ACETYLTRANSFERASE 1-RELATED"/>
    <property type="match status" value="1"/>
</dbReference>
<dbReference type="InterPro" id="IPR023213">
    <property type="entry name" value="CAT-like_dom_sf"/>
</dbReference>
<dbReference type="Gene3D" id="3.30.559.10">
    <property type="entry name" value="Chloramphenicol acetyltransferase-like domain"/>
    <property type="match status" value="1"/>
</dbReference>
<accession>A0AAE1F6D6</accession>
<dbReference type="AlphaFoldDB" id="A0AAE1F6D6"/>
<evidence type="ECO:0008006" key="3">
    <source>
        <dbReference type="Google" id="ProtNLM"/>
    </source>
</evidence>
<dbReference type="PANTHER" id="PTHR28037">
    <property type="entry name" value="ALCOHOL O-ACETYLTRANSFERASE 1-RELATED"/>
    <property type="match status" value="1"/>
</dbReference>
<protein>
    <recommendedName>
        <fullName evidence="3">Condensation domain-containing protein</fullName>
    </recommendedName>
</protein>
<evidence type="ECO:0000313" key="2">
    <source>
        <dbReference type="Proteomes" id="UP001286313"/>
    </source>
</evidence>
<organism evidence="1 2">
    <name type="scientific">Petrolisthes cinctipes</name>
    <name type="common">Flat porcelain crab</name>
    <dbReference type="NCBI Taxonomy" id="88211"/>
    <lineage>
        <taxon>Eukaryota</taxon>
        <taxon>Metazoa</taxon>
        <taxon>Ecdysozoa</taxon>
        <taxon>Arthropoda</taxon>
        <taxon>Crustacea</taxon>
        <taxon>Multicrustacea</taxon>
        <taxon>Malacostraca</taxon>
        <taxon>Eumalacostraca</taxon>
        <taxon>Eucarida</taxon>
        <taxon>Decapoda</taxon>
        <taxon>Pleocyemata</taxon>
        <taxon>Anomura</taxon>
        <taxon>Galatheoidea</taxon>
        <taxon>Porcellanidae</taxon>
        <taxon>Petrolisthes</taxon>
    </lineage>
</organism>
<keyword evidence="2" id="KW-1185">Reference proteome</keyword>
<dbReference type="Gene3D" id="3.30.559.30">
    <property type="entry name" value="Nonribosomal peptide synthetase, condensation domain"/>
    <property type="match status" value="1"/>
</dbReference>
<reference evidence="1" key="1">
    <citation type="submission" date="2023-10" db="EMBL/GenBank/DDBJ databases">
        <title>Genome assemblies of two species of porcelain crab, Petrolisthes cinctipes and Petrolisthes manimaculis (Anomura: Porcellanidae).</title>
        <authorList>
            <person name="Angst P."/>
        </authorList>
    </citation>
    <scope>NUCLEOTIDE SEQUENCE</scope>
    <source>
        <strain evidence="1">PB745_01</strain>
        <tissue evidence="1">Gill</tissue>
    </source>
</reference>